<keyword evidence="2" id="KW-1185">Reference proteome</keyword>
<comment type="caution">
    <text evidence="1">The sequence shown here is derived from an EMBL/GenBank/DDBJ whole genome shotgun (WGS) entry which is preliminary data.</text>
</comment>
<accession>A0ACC3CXC9</accession>
<proteinExistence type="predicted"/>
<sequence length="115" mass="12431">STTMHLISSTAQFTLLSPLKKSTIYITHINATAYYKDDDAGHINYEGSFAVPPGVSISPRLPVEWSLGSVGFEAVRKALGGELKLSARAGVGVRVGRWEERVWFRGGAIGANVRL</sequence>
<dbReference type="EMBL" id="JAWDJW010010218">
    <property type="protein sequence ID" value="KAK3049198.1"/>
    <property type="molecule type" value="Genomic_DNA"/>
</dbReference>
<dbReference type="Proteomes" id="UP001186974">
    <property type="component" value="Unassembled WGS sequence"/>
</dbReference>
<reference evidence="1" key="1">
    <citation type="submission" date="2024-09" db="EMBL/GenBank/DDBJ databases">
        <title>Black Yeasts Isolated from many extreme environments.</title>
        <authorList>
            <person name="Coleine C."/>
            <person name="Stajich J.E."/>
            <person name="Selbmann L."/>
        </authorList>
    </citation>
    <scope>NUCLEOTIDE SEQUENCE</scope>
    <source>
        <strain evidence="1">CCFEE 5737</strain>
    </source>
</reference>
<gene>
    <name evidence="1" type="ORF">LTS18_012804</name>
</gene>
<evidence type="ECO:0000313" key="1">
    <source>
        <dbReference type="EMBL" id="KAK3049198.1"/>
    </source>
</evidence>
<protein>
    <submittedName>
        <fullName evidence="1">Uncharacterized protein</fullName>
    </submittedName>
</protein>
<evidence type="ECO:0000313" key="2">
    <source>
        <dbReference type="Proteomes" id="UP001186974"/>
    </source>
</evidence>
<name>A0ACC3CXC9_9PEZI</name>
<feature type="non-terminal residue" evidence="1">
    <location>
        <position position="1"/>
    </location>
</feature>
<organism evidence="1 2">
    <name type="scientific">Coniosporium uncinatum</name>
    <dbReference type="NCBI Taxonomy" id="93489"/>
    <lineage>
        <taxon>Eukaryota</taxon>
        <taxon>Fungi</taxon>
        <taxon>Dikarya</taxon>
        <taxon>Ascomycota</taxon>
        <taxon>Pezizomycotina</taxon>
        <taxon>Dothideomycetes</taxon>
        <taxon>Dothideomycetes incertae sedis</taxon>
        <taxon>Coniosporium</taxon>
    </lineage>
</organism>